<dbReference type="AlphaFoldDB" id="A0A9N8VN04"/>
<evidence type="ECO:0000256" key="1">
    <source>
        <dbReference type="SAM" id="MobiDB-lite"/>
    </source>
</evidence>
<dbReference type="InterPro" id="IPR014752">
    <property type="entry name" value="Arrestin-like_C"/>
</dbReference>
<feature type="compositionally biased region" description="Polar residues" evidence="1">
    <location>
        <begin position="251"/>
        <end position="267"/>
    </location>
</feature>
<dbReference type="Pfam" id="PF00339">
    <property type="entry name" value="Arrestin_N"/>
    <property type="match status" value="1"/>
</dbReference>
<dbReference type="PANTHER" id="PTHR11188">
    <property type="entry name" value="ARRESTIN DOMAIN CONTAINING PROTEIN"/>
    <property type="match status" value="1"/>
</dbReference>
<feature type="domain" description="Arrestin-like N-terminal" evidence="2">
    <location>
        <begin position="31"/>
        <end position="145"/>
    </location>
</feature>
<protein>
    <submittedName>
        <fullName evidence="3">8307_t:CDS:1</fullName>
    </submittedName>
</protein>
<proteinExistence type="predicted"/>
<dbReference type="PANTHER" id="PTHR11188:SF17">
    <property type="entry name" value="FI21816P1"/>
    <property type="match status" value="1"/>
</dbReference>
<feature type="region of interest" description="Disordered" evidence="1">
    <location>
        <begin position="236"/>
        <end position="269"/>
    </location>
</feature>
<evidence type="ECO:0000313" key="4">
    <source>
        <dbReference type="Proteomes" id="UP000789739"/>
    </source>
</evidence>
<keyword evidence="4" id="KW-1185">Reference proteome</keyword>
<evidence type="ECO:0000259" key="2">
    <source>
        <dbReference type="Pfam" id="PF00339"/>
    </source>
</evidence>
<comment type="caution">
    <text evidence="3">The sequence shown here is derived from an EMBL/GenBank/DDBJ whole genome shotgun (WGS) entry which is preliminary data.</text>
</comment>
<dbReference type="InterPro" id="IPR050357">
    <property type="entry name" value="Arrestin_domain-protein"/>
</dbReference>
<gene>
    <name evidence="3" type="ORF">PBRASI_LOCUS254</name>
</gene>
<dbReference type="OrthoDB" id="2401627at2759"/>
<evidence type="ECO:0000313" key="3">
    <source>
        <dbReference type="EMBL" id="CAG8454888.1"/>
    </source>
</evidence>
<accession>A0A9N8VN04</accession>
<dbReference type="Gene3D" id="2.60.40.640">
    <property type="match status" value="1"/>
</dbReference>
<feature type="compositionally biased region" description="Low complexity" evidence="1">
    <location>
        <begin position="236"/>
        <end position="250"/>
    </location>
</feature>
<dbReference type="GO" id="GO:0015031">
    <property type="term" value="P:protein transport"/>
    <property type="evidence" value="ECO:0007669"/>
    <property type="project" value="TreeGrafter"/>
</dbReference>
<dbReference type="Proteomes" id="UP000789739">
    <property type="component" value="Unassembled WGS sequence"/>
</dbReference>
<sequence>MSDKVKEVTSCEILLASPSLNIPETEGLGLSIKGTIRFTLSAPLKLSQVVAKLHGYSQYDNSQKTGIMRNLNIKDIIKQKATVINIAKSFPAGETELPFSINIKTPQSLLATVEGKNAAIRYIITVELTRAGAPLAVYKTTKNVILRKRNIPKECDLNEMVTVEDEKENLLKYNLRISKYLFIEDTNDQEGDAANAQSSLKVEASFDVIDNKTKVKEVKVEAFEYEMYNIAKATAGASGSAGTKPSGSKTAKPTSKAPTSATRSRSTPKIPAFSAISIPNPHHTIPLLNPPLTIPLTESESGVVKFEIPFTDKMKPDSKAPILEVKHEVVLTIKFEKFLLMPLKLEVPFVVASRKNKGAKGGVKEEPADENNTNE</sequence>
<dbReference type="GO" id="GO:0005737">
    <property type="term" value="C:cytoplasm"/>
    <property type="evidence" value="ECO:0007669"/>
    <property type="project" value="TreeGrafter"/>
</dbReference>
<dbReference type="InterPro" id="IPR011021">
    <property type="entry name" value="Arrestin-like_N"/>
</dbReference>
<feature type="region of interest" description="Disordered" evidence="1">
    <location>
        <begin position="355"/>
        <end position="375"/>
    </location>
</feature>
<name>A0A9N8VN04_9GLOM</name>
<dbReference type="EMBL" id="CAJVPI010000012">
    <property type="protein sequence ID" value="CAG8454888.1"/>
    <property type="molecule type" value="Genomic_DNA"/>
</dbReference>
<reference evidence="3" key="1">
    <citation type="submission" date="2021-06" db="EMBL/GenBank/DDBJ databases">
        <authorList>
            <person name="Kallberg Y."/>
            <person name="Tangrot J."/>
            <person name="Rosling A."/>
        </authorList>
    </citation>
    <scope>NUCLEOTIDE SEQUENCE</scope>
    <source>
        <strain evidence="3">BR232B</strain>
    </source>
</reference>
<organism evidence="3 4">
    <name type="scientific">Paraglomus brasilianum</name>
    <dbReference type="NCBI Taxonomy" id="144538"/>
    <lineage>
        <taxon>Eukaryota</taxon>
        <taxon>Fungi</taxon>
        <taxon>Fungi incertae sedis</taxon>
        <taxon>Mucoromycota</taxon>
        <taxon>Glomeromycotina</taxon>
        <taxon>Glomeromycetes</taxon>
        <taxon>Paraglomerales</taxon>
        <taxon>Paraglomeraceae</taxon>
        <taxon>Paraglomus</taxon>
    </lineage>
</organism>